<dbReference type="Pfam" id="PF14594">
    <property type="entry name" value="Sipho_Gp37"/>
    <property type="match status" value="1"/>
</dbReference>
<evidence type="ECO:0000313" key="2">
    <source>
        <dbReference type="EMBL" id="KZM71234.1"/>
    </source>
</evidence>
<comment type="caution">
    <text evidence="2">The sequence shown here is derived from an EMBL/GenBank/DDBJ whole genome shotgun (WGS) entry which is preliminary data.</text>
</comment>
<proteinExistence type="predicted"/>
<gene>
    <name evidence="2" type="ORF">AWN90_41815</name>
</gene>
<evidence type="ECO:0000313" key="3">
    <source>
        <dbReference type="Proteomes" id="UP000076512"/>
    </source>
</evidence>
<evidence type="ECO:0000259" key="1">
    <source>
        <dbReference type="Pfam" id="PF14594"/>
    </source>
</evidence>
<dbReference type="AlphaFoldDB" id="A0A164KBM9"/>
<name>A0A164KBM9_9NOCA</name>
<dbReference type="InterPro" id="IPR029432">
    <property type="entry name" value="Gp28/Gp37-like_dom"/>
</dbReference>
<protein>
    <submittedName>
        <fullName evidence="2">Phage tail protein</fullName>
    </submittedName>
</protein>
<dbReference type="OrthoDB" id="4410004at2"/>
<accession>A0A164KBM9</accession>
<sequence length="545" mass="60971">MSVATIDFDAAFAEFMTARAVERQARLTPPLVRFWDGNWDLRGRVERIITANVVEKNNETGTAVFTLPLDYYISEWIIDFENRTEVIHCTVEKDGVRWSGRMDEFAVVKMEDGSDHLRIAFKHDFEELKKLIVFPNPFLGPEVQFPRLWLAFGPARFVCKLTALLNVMRVEGHFWQLPDDPLDPAQWPIGGPDTWWMVVKPDAIGNDTSPLSLVHARMKSVHEATKSVCEDAQLTWTFRRFLEGDEPPWPGANLRHGCLVIDLEDKGNRFGETSMGGDLFGGLIRQKTTVGNDGMTEGVDIIKDPDFPAEYSDPNWQGTMPRAPWVTYRDGVHTAIATSEFSMKPATAVQIVAGGHSMPFVNEIISQTVQMVGDLTAMIPFTPPLGGVADAVLKPIYSDTLMAFGATKIPGRAARLGRNHFREQFQEGADRAYTLGYLISQRLGAFSTERKIGHELTVVDGAPYKIGQRGLGHFYIGDRVGTTVRGMRIGKIFVDQVTEVGLEWSREKAATWKITLGHREPADPVIQAFKRLQEILGALHDLGML</sequence>
<dbReference type="Proteomes" id="UP000076512">
    <property type="component" value="Unassembled WGS sequence"/>
</dbReference>
<feature type="domain" description="Gp28/Gp37-like" evidence="1">
    <location>
        <begin position="32"/>
        <end position="517"/>
    </location>
</feature>
<organism evidence="2 3">
    <name type="scientific">Nocardia terpenica</name>
    <dbReference type="NCBI Taxonomy" id="455432"/>
    <lineage>
        <taxon>Bacteria</taxon>
        <taxon>Bacillati</taxon>
        <taxon>Actinomycetota</taxon>
        <taxon>Actinomycetes</taxon>
        <taxon>Mycobacteriales</taxon>
        <taxon>Nocardiaceae</taxon>
        <taxon>Nocardia</taxon>
    </lineage>
</organism>
<dbReference type="EMBL" id="LWGR01000013">
    <property type="protein sequence ID" value="KZM71234.1"/>
    <property type="molecule type" value="Genomic_DNA"/>
</dbReference>
<keyword evidence="3" id="KW-1185">Reference proteome</keyword>
<dbReference type="STRING" id="455432.AWN90_41815"/>
<reference evidence="2 3" key="1">
    <citation type="submission" date="2016-04" db="EMBL/GenBank/DDBJ databases">
        <authorList>
            <person name="Evans L.H."/>
            <person name="Alamgir A."/>
            <person name="Owens N."/>
            <person name="Weber N.D."/>
            <person name="Virtaneva K."/>
            <person name="Barbian K."/>
            <person name="Babar A."/>
            <person name="Rosenke K."/>
        </authorList>
    </citation>
    <scope>NUCLEOTIDE SEQUENCE [LARGE SCALE GENOMIC DNA]</scope>
    <source>
        <strain evidence="2 3">IFM 0406</strain>
    </source>
</reference>